<evidence type="ECO:0000313" key="3">
    <source>
        <dbReference type="Proteomes" id="UP000324800"/>
    </source>
</evidence>
<proteinExistence type="predicted"/>
<feature type="compositionally biased region" description="Basic and acidic residues" evidence="1">
    <location>
        <begin position="439"/>
        <end position="450"/>
    </location>
</feature>
<dbReference type="EMBL" id="SNRW01010900">
    <property type="protein sequence ID" value="KAA6375913.1"/>
    <property type="molecule type" value="Genomic_DNA"/>
</dbReference>
<accession>A0A5J4V090</accession>
<gene>
    <name evidence="2" type="ORF">EZS28_028561</name>
</gene>
<dbReference type="AlphaFoldDB" id="A0A5J4V090"/>
<feature type="compositionally biased region" description="Basic residues" evidence="1">
    <location>
        <begin position="307"/>
        <end position="318"/>
    </location>
</feature>
<evidence type="ECO:0000256" key="1">
    <source>
        <dbReference type="SAM" id="MobiDB-lite"/>
    </source>
</evidence>
<reference evidence="2 3" key="1">
    <citation type="submission" date="2019-03" db="EMBL/GenBank/DDBJ databases">
        <title>Single cell metagenomics reveals metabolic interactions within the superorganism composed of flagellate Streblomastix strix and complex community of Bacteroidetes bacteria on its surface.</title>
        <authorList>
            <person name="Treitli S.C."/>
            <person name="Kolisko M."/>
            <person name="Husnik F."/>
            <person name="Keeling P."/>
            <person name="Hampl V."/>
        </authorList>
    </citation>
    <scope>NUCLEOTIDE SEQUENCE [LARGE SCALE GENOMIC DNA]</scope>
    <source>
        <strain evidence="2">ST1C</strain>
    </source>
</reference>
<sequence>MQPVSRTWGHHQEARIEELHKKTVRLRELERIMAETQEALIPMHTRKQELQVTHKYPKGLQVNFDETPLRLSQSQYTTLFHIDNYPSPAIVAPPRMCNYTIVLATCADESHLCSFILLPLKHLHEEFKDLRAPDVRIITRGSGWVTKEILEEDVMPAERFDAFSLDPYCSGNTQPCDLGSNAELKKGINDKMGWKSGTSAQELREQLALRIEKGLQIALERSTMRSSWEKSGLLLNESDNCLSHLPKKPQLSEEMINRYKARKMDGFKINDRTLTDDDVIAEWEEFEEKKLKKLKQKEDRKLEKAQKNQRKQKKRKKDNKGMQLKKIDNKMKQLTKKKNTRKKPRFTDFDEDDEEDDLYYEEEEFASDVAESSHQSDQYDESESKNYIYEDPYSSEEDETKPIVIEKQQRKKRVTRSADEVPNVNSDKKARKPTAAAKEAQETKQLWKDF</sequence>
<feature type="region of interest" description="Disordered" evidence="1">
    <location>
        <begin position="297"/>
        <end position="450"/>
    </location>
</feature>
<feature type="compositionally biased region" description="Acidic residues" evidence="1">
    <location>
        <begin position="349"/>
        <end position="366"/>
    </location>
</feature>
<dbReference type="Proteomes" id="UP000324800">
    <property type="component" value="Unassembled WGS sequence"/>
</dbReference>
<evidence type="ECO:0000313" key="2">
    <source>
        <dbReference type="EMBL" id="KAA6375913.1"/>
    </source>
</evidence>
<dbReference type="OrthoDB" id="4327074at2759"/>
<feature type="compositionally biased region" description="Basic and acidic residues" evidence="1">
    <location>
        <begin position="297"/>
        <end position="306"/>
    </location>
</feature>
<protein>
    <submittedName>
        <fullName evidence="2">Uncharacterized protein</fullName>
    </submittedName>
</protein>
<name>A0A5J4V090_9EUKA</name>
<comment type="caution">
    <text evidence="2">The sequence shown here is derived from an EMBL/GenBank/DDBJ whole genome shotgun (WGS) entry which is preliminary data.</text>
</comment>
<feature type="compositionally biased region" description="Basic residues" evidence="1">
    <location>
        <begin position="333"/>
        <end position="344"/>
    </location>
</feature>
<organism evidence="2 3">
    <name type="scientific">Streblomastix strix</name>
    <dbReference type="NCBI Taxonomy" id="222440"/>
    <lineage>
        <taxon>Eukaryota</taxon>
        <taxon>Metamonada</taxon>
        <taxon>Preaxostyla</taxon>
        <taxon>Oxymonadida</taxon>
        <taxon>Streblomastigidae</taxon>
        <taxon>Streblomastix</taxon>
    </lineage>
</organism>